<gene>
    <name evidence="2" type="ORF">CLV56_2073</name>
</gene>
<keyword evidence="3" id="KW-1185">Reference proteome</keyword>
<dbReference type="Proteomes" id="UP000230842">
    <property type="component" value="Unassembled WGS sequence"/>
</dbReference>
<feature type="transmembrane region" description="Helical" evidence="1">
    <location>
        <begin position="24"/>
        <end position="45"/>
    </location>
</feature>
<accession>A0A0B2B747</accession>
<keyword evidence="1" id="KW-0812">Transmembrane</keyword>
<evidence type="ECO:0000313" key="3">
    <source>
        <dbReference type="Proteomes" id="UP000230842"/>
    </source>
</evidence>
<keyword evidence="1" id="KW-0472">Membrane</keyword>
<evidence type="ECO:0000313" key="2">
    <source>
        <dbReference type="EMBL" id="PJJ57835.1"/>
    </source>
</evidence>
<feature type="transmembrane region" description="Helical" evidence="1">
    <location>
        <begin position="138"/>
        <end position="160"/>
    </location>
</feature>
<reference evidence="2 3" key="1">
    <citation type="submission" date="2017-11" db="EMBL/GenBank/DDBJ databases">
        <title>Genomic Encyclopedia of Archaeal and Bacterial Type Strains, Phase II (KMG-II): From Individual Species to Whole Genera.</title>
        <authorList>
            <person name="Goeker M."/>
        </authorList>
    </citation>
    <scope>NUCLEOTIDE SEQUENCE [LARGE SCALE GENOMIC DNA]</scope>
    <source>
        <strain evidence="2 3">DSM 27763</strain>
    </source>
</reference>
<name>A0A0B2B747_9ACTN</name>
<proteinExistence type="predicted"/>
<dbReference type="InterPro" id="IPR009339">
    <property type="entry name" value="DUF998"/>
</dbReference>
<evidence type="ECO:0000256" key="1">
    <source>
        <dbReference type="SAM" id="Phobius"/>
    </source>
</evidence>
<sequence>MTTTASTPTTATPCTPEQRITRSLLGYGIIAGPFYVTVSLVQAFTRDGFDPTTHAWSQLALGDLGWIQVVNLTLTGLMVLAFAIGLNRSLTDGPGSRWAPRLVGGFGVAMMVAAAFRADPSYGFPLGTPDGPGTFSTHGTIHLAAAAIGFTCLAAAGFVIARRYGAEGRQRAALASRVAAVVFFAGFVAMGASGGAAAGNLAFTAAVITVFGWLTALAVDQYRNTRAA</sequence>
<dbReference type="RefSeq" id="WP_039363551.1">
    <property type="nucleotide sequence ID" value="NZ_PGEZ01000001.1"/>
</dbReference>
<dbReference type="AlphaFoldDB" id="A0A0B2B747"/>
<organism evidence="2 3">
    <name type="scientific">Mumia flava</name>
    <dbReference type="NCBI Taxonomy" id="1348852"/>
    <lineage>
        <taxon>Bacteria</taxon>
        <taxon>Bacillati</taxon>
        <taxon>Actinomycetota</taxon>
        <taxon>Actinomycetes</taxon>
        <taxon>Propionibacteriales</taxon>
        <taxon>Nocardioidaceae</taxon>
        <taxon>Mumia</taxon>
    </lineage>
</organism>
<feature type="transmembrane region" description="Helical" evidence="1">
    <location>
        <begin position="65"/>
        <end position="86"/>
    </location>
</feature>
<dbReference type="EMBL" id="PGEZ01000001">
    <property type="protein sequence ID" value="PJJ57835.1"/>
    <property type="molecule type" value="Genomic_DNA"/>
</dbReference>
<keyword evidence="1" id="KW-1133">Transmembrane helix</keyword>
<feature type="transmembrane region" description="Helical" evidence="1">
    <location>
        <begin position="172"/>
        <end position="192"/>
    </location>
</feature>
<protein>
    <submittedName>
        <fullName evidence="2">Putative membrane protein</fullName>
    </submittedName>
</protein>
<dbReference type="Pfam" id="PF06197">
    <property type="entry name" value="DUF998"/>
    <property type="match status" value="1"/>
</dbReference>
<feature type="transmembrane region" description="Helical" evidence="1">
    <location>
        <begin position="98"/>
        <end position="118"/>
    </location>
</feature>
<feature type="transmembrane region" description="Helical" evidence="1">
    <location>
        <begin position="198"/>
        <end position="219"/>
    </location>
</feature>
<dbReference type="OrthoDB" id="8159487at2"/>
<comment type="caution">
    <text evidence="2">The sequence shown here is derived from an EMBL/GenBank/DDBJ whole genome shotgun (WGS) entry which is preliminary data.</text>
</comment>